<dbReference type="GO" id="GO:0016829">
    <property type="term" value="F:lyase activity"/>
    <property type="evidence" value="ECO:0007669"/>
    <property type="project" value="UniProtKB-KW"/>
</dbReference>
<name>A0A2P8D132_9ACTN</name>
<sequence>MQRGKHSAPTATVRTGRRASAGWMNGVAGPSRPVPGLSAFLTAYPQYGGTACLDGVRAEDYDYLDSGGHVYLDYAGSGLPAQWQLRAGIDPPGRHAPPATAAVCPMSPASSRLVDRTRERVLAHFGASPDEYTVIFTGSATGACRMVGEAYPFRAGTRFVQLVDNHNAVNGIREFARAQGAAIETVGLAEADLRGDDDAMHAALRSPASRFGMLRRRSGETRGLLAYPAQSNFTGVRHPLGWIEAAHAHGYDVLLDAAAHVPTDPLDLSRIKPDFMPVSWAKFFGYPTALGCLVARREALARLERPWFSTRDRSSGAIGDWFQLTSDDAAARNGAAGYRSIPDIEVGLYRLGQIGADTIRTRVRCLTGWLLDRLTSARHSGGAPLVRVYGPADLTDRGGTVAFSFLDEGGLVVDERLVARDAAAHGITLRTGCFANPGAAESAFAAIQAKDRSLAFRPYPDFAEDHLDGLAAPSGGAVRVSIGPATDLADIARFLEFGFATYLDPTRAARKPVR</sequence>
<gene>
    <name evidence="3" type="ORF">CLV63_12156</name>
</gene>
<feature type="region of interest" description="Disordered" evidence="1">
    <location>
        <begin position="1"/>
        <end position="27"/>
    </location>
</feature>
<evidence type="ECO:0000256" key="1">
    <source>
        <dbReference type="SAM" id="MobiDB-lite"/>
    </source>
</evidence>
<dbReference type="InterPro" id="IPR015422">
    <property type="entry name" value="PyrdxlP-dep_Trfase_small"/>
</dbReference>
<dbReference type="InterPro" id="IPR000192">
    <property type="entry name" value="Aminotrans_V_dom"/>
</dbReference>
<dbReference type="Pfam" id="PF00266">
    <property type="entry name" value="Aminotran_5"/>
    <property type="match status" value="1"/>
</dbReference>
<dbReference type="Gene3D" id="3.90.1150.10">
    <property type="entry name" value="Aspartate Aminotransferase, domain 1"/>
    <property type="match status" value="1"/>
</dbReference>
<accession>A0A2P8D132</accession>
<proteinExistence type="predicted"/>
<evidence type="ECO:0000259" key="2">
    <source>
        <dbReference type="Pfam" id="PF00266"/>
    </source>
</evidence>
<comment type="caution">
    <text evidence="3">The sequence shown here is derived from an EMBL/GenBank/DDBJ whole genome shotgun (WGS) entry which is preliminary data.</text>
</comment>
<dbReference type="SUPFAM" id="SSF53383">
    <property type="entry name" value="PLP-dependent transferases"/>
    <property type="match status" value="1"/>
</dbReference>
<keyword evidence="4" id="KW-1185">Reference proteome</keyword>
<keyword evidence="3" id="KW-0456">Lyase</keyword>
<dbReference type="Gene3D" id="3.40.640.10">
    <property type="entry name" value="Type I PLP-dependent aspartate aminotransferase-like (Major domain)"/>
    <property type="match status" value="1"/>
</dbReference>
<dbReference type="Proteomes" id="UP000240542">
    <property type="component" value="Unassembled WGS sequence"/>
</dbReference>
<dbReference type="EMBL" id="PYGA01000021">
    <property type="protein sequence ID" value="PSK90930.1"/>
    <property type="molecule type" value="Genomic_DNA"/>
</dbReference>
<dbReference type="InterPro" id="IPR015421">
    <property type="entry name" value="PyrdxlP-dep_Trfase_major"/>
</dbReference>
<protein>
    <submittedName>
        <fullName evidence="3">Selenocysteine lyase/cysteine desulfurase</fullName>
    </submittedName>
</protein>
<dbReference type="InterPro" id="IPR015424">
    <property type="entry name" value="PyrdxlP-dep_Trfase"/>
</dbReference>
<dbReference type="PANTHER" id="PTHR14237:SF19">
    <property type="entry name" value="MITOCHONDRIAL AMIDOXIME REDUCING COMPONENT 1"/>
    <property type="match status" value="1"/>
</dbReference>
<evidence type="ECO:0000313" key="4">
    <source>
        <dbReference type="Proteomes" id="UP000240542"/>
    </source>
</evidence>
<evidence type="ECO:0000313" key="3">
    <source>
        <dbReference type="EMBL" id="PSK90930.1"/>
    </source>
</evidence>
<reference evidence="3 4" key="1">
    <citation type="submission" date="2018-03" db="EMBL/GenBank/DDBJ databases">
        <title>Genomic Encyclopedia of Archaeal and Bacterial Type Strains, Phase II (KMG-II): from individual species to whole genera.</title>
        <authorList>
            <person name="Goeker M."/>
        </authorList>
    </citation>
    <scope>NUCLEOTIDE SEQUENCE [LARGE SCALE GENOMIC DNA]</scope>
    <source>
        <strain evidence="3 4">DSM 45312</strain>
    </source>
</reference>
<dbReference type="AlphaFoldDB" id="A0A2P8D132"/>
<feature type="domain" description="Aminotransferase class V" evidence="2">
    <location>
        <begin position="105"/>
        <end position="493"/>
    </location>
</feature>
<dbReference type="PANTHER" id="PTHR14237">
    <property type="entry name" value="MOLYBDOPTERIN COFACTOR SULFURASE MOSC"/>
    <property type="match status" value="1"/>
</dbReference>
<organism evidence="3 4">
    <name type="scientific">Murinocardiopsis flavida</name>
    <dbReference type="NCBI Taxonomy" id="645275"/>
    <lineage>
        <taxon>Bacteria</taxon>
        <taxon>Bacillati</taxon>
        <taxon>Actinomycetota</taxon>
        <taxon>Actinomycetes</taxon>
        <taxon>Streptosporangiales</taxon>
        <taxon>Nocardiopsidaceae</taxon>
        <taxon>Murinocardiopsis</taxon>
    </lineage>
</organism>